<dbReference type="CDD" id="cd04301">
    <property type="entry name" value="NAT_SF"/>
    <property type="match status" value="1"/>
</dbReference>
<accession>A0AAP8MGP4</accession>
<proteinExistence type="inferred from homology"/>
<dbReference type="InterPro" id="IPR051531">
    <property type="entry name" value="N-acetyltransferase"/>
</dbReference>
<protein>
    <submittedName>
        <fullName evidence="5">N-acetyltransferase</fullName>
    </submittedName>
</protein>
<keyword evidence="2" id="KW-0012">Acyltransferase</keyword>
<feature type="domain" description="N-acetyltransferase" evidence="4">
    <location>
        <begin position="17"/>
        <end position="172"/>
    </location>
</feature>
<organism evidence="5 6">
    <name type="scientific">Halioglobus japonicus</name>
    <dbReference type="NCBI Taxonomy" id="930805"/>
    <lineage>
        <taxon>Bacteria</taxon>
        <taxon>Pseudomonadati</taxon>
        <taxon>Pseudomonadota</taxon>
        <taxon>Gammaproteobacteria</taxon>
        <taxon>Cellvibrionales</taxon>
        <taxon>Halieaceae</taxon>
        <taxon>Halioglobus</taxon>
    </lineage>
</organism>
<dbReference type="Gene3D" id="3.40.630.30">
    <property type="match status" value="1"/>
</dbReference>
<dbReference type="GO" id="GO:0016747">
    <property type="term" value="F:acyltransferase activity, transferring groups other than amino-acyl groups"/>
    <property type="evidence" value="ECO:0007669"/>
    <property type="project" value="InterPro"/>
</dbReference>
<evidence type="ECO:0000256" key="1">
    <source>
        <dbReference type="ARBA" id="ARBA00022679"/>
    </source>
</evidence>
<dbReference type="KEGG" id="hja:BST95_15795"/>
<evidence type="ECO:0000256" key="3">
    <source>
        <dbReference type="ARBA" id="ARBA00038502"/>
    </source>
</evidence>
<comment type="similarity">
    <text evidence="3">Belongs to the acetyltransferase family. RimJ subfamily.</text>
</comment>
<dbReference type="Proteomes" id="UP000235162">
    <property type="component" value="Unassembled WGS sequence"/>
</dbReference>
<evidence type="ECO:0000313" key="6">
    <source>
        <dbReference type="Proteomes" id="UP000235162"/>
    </source>
</evidence>
<comment type="caution">
    <text evidence="5">The sequence shown here is derived from an EMBL/GenBank/DDBJ whole genome shotgun (WGS) entry which is preliminary data.</text>
</comment>
<dbReference type="Pfam" id="PF13302">
    <property type="entry name" value="Acetyltransf_3"/>
    <property type="match status" value="1"/>
</dbReference>
<evidence type="ECO:0000259" key="4">
    <source>
        <dbReference type="PROSITE" id="PS51186"/>
    </source>
</evidence>
<dbReference type="AlphaFoldDB" id="A0AAP8MGP4"/>
<evidence type="ECO:0000313" key="5">
    <source>
        <dbReference type="EMBL" id="PLW87462.1"/>
    </source>
</evidence>
<reference evidence="5 6" key="1">
    <citation type="submission" date="2018-01" db="EMBL/GenBank/DDBJ databases">
        <title>The draft genome sequence of Halioglobus japonicus S1-36.</title>
        <authorList>
            <person name="Du Z.-J."/>
            <person name="Shi M.-J."/>
        </authorList>
    </citation>
    <scope>NUCLEOTIDE SEQUENCE [LARGE SCALE GENOMIC DNA]</scope>
    <source>
        <strain evidence="5 6">S1-36</strain>
    </source>
</reference>
<name>A0AAP8MGP4_9GAMM</name>
<keyword evidence="1" id="KW-0808">Transferase</keyword>
<keyword evidence="6" id="KW-1185">Reference proteome</keyword>
<evidence type="ECO:0000256" key="2">
    <source>
        <dbReference type="ARBA" id="ARBA00023315"/>
    </source>
</evidence>
<dbReference type="EMBL" id="PKUR01000001">
    <property type="protein sequence ID" value="PLW87462.1"/>
    <property type="molecule type" value="Genomic_DNA"/>
</dbReference>
<dbReference type="RefSeq" id="WP_066048470.1">
    <property type="nucleotide sequence ID" value="NZ_BMYL01000001.1"/>
</dbReference>
<dbReference type="InterPro" id="IPR000182">
    <property type="entry name" value="GNAT_dom"/>
</dbReference>
<sequence length="172" mass="19119">MSGQFEILGTEHTDRLLAFESANRRWFESLIAARPDAFYSHGGVTAHIDECRDFFSAGRLVPLVLCDGESIIARANLKDISSQGQSAEVGYRVAEDYFGQGVASACLRQLVNVARERIGGCRLWGRVLDNNPASRRVLEKQRFSQVAYQPAFAKIRGHVLGCTVMERRLGDV</sequence>
<dbReference type="PANTHER" id="PTHR43792:SF8">
    <property type="entry name" value="[RIBOSOMAL PROTEIN US5]-ALANINE N-ACETYLTRANSFERASE"/>
    <property type="match status" value="1"/>
</dbReference>
<dbReference type="SUPFAM" id="SSF55729">
    <property type="entry name" value="Acyl-CoA N-acyltransferases (Nat)"/>
    <property type="match status" value="1"/>
</dbReference>
<gene>
    <name evidence="5" type="ORF">C0029_02405</name>
</gene>
<dbReference type="PROSITE" id="PS51186">
    <property type="entry name" value="GNAT"/>
    <property type="match status" value="1"/>
</dbReference>
<dbReference type="PANTHER" id="PTHR43792">
    <property type="entry name" value="GNAT FAMILY, PUTATIVE (AFU_ORTHOLOGUE AFUA_3G00765)-RELATED-RELATED"/>
    <property type="match status" value="1"/>
</dbReference>
<dbReference type="InterPro" id="IPR016181">
    <property type="entry name" value="Acyl_CoA_acyltransferase"/>
</dbReference>